<dbReference type="EnsemblPlants" id="OB08G11490.1">
    <property type="protein sequence ID" value="OB08G11490.1"/>
    <property type="gene ID" value="OB08G11490"/>
</dbReference>
<dbReference type="Proteomes" id="UP000006038">
    <property type="component" value="Chromosome 8"/>
</dbReference>
<sequence length="105" mass="11370">MGGKLQHIMERLHLGKGGGGGGATTARDVPRGHFAVYVGEARARFVVPTAYLRQPAFVALLKSVEEEYGFDHCFGGLTIPCSERDFAALLRRLSSSASPSPSWRH</sequence>
<gene>
    <name evidence="2" type="primary">LOC121055131</name>
</gene>
<keyword evidence="3" id="KW-1185">Reference proteome</keyword>
<dbReference type="STRING" id="4533.J3MPX0"/>
<dbReference type="Pfam" id="PF02519">
    <property type="entry name" value="Auxin_inducible"/>
    <property type="match status" value="1"/>
</dbReference>
<accession>J3MPX0</accession>
<evidence type="ECO:0000313" key="3">
    <source>
        <dbReference type="Proteomes" id="UP000006038"/>
    </source>
</evidence>
<dbReference type="RefSeq" id="XP_040382635.1">
    <property type="nucleotide sequence ID" value="XM_040526701.1"/>
</dbReference>
<dbReference type="PANTHER" id="PTHR31929">
    <property type="entry name" value="SAUR-LIKE AUXIN-RESPONSIVE PROTEIN FAMILY-RELATED"/>
    <property type="match status" value="1"/>
</dbReference>
<comment type="similarity">
    <text evidence="1">Belongs to the ARG7 family.</text>
</comment>
<dbReference type="OMA" id="YGFDHCG"/>
<dbReference type="GO" id="GO:0009733">
    <property type="term" value="P:response to auxin"/>
    <property type="evidence" value="ECO:0007669"/>
    <property type="project" value="InterPro"/>
</dbReference>
<proteinExistence type="inferred from homology"/>
<evidence type="ECO:0000313" key="2">
    <source>
        <dbReference type="EnsemblPlants" id="OB08G11490.1"/>
    </source>
</evidence>
<dbReference type="OrthoDB" id="625231at2759"/>
<dbReference type="eggNOG" id="ENOG502S4NX">
    <property type="taxonomic scope" value="Eukaryota"/>
</dbReference>
<dbReference type="InterPro" id="IPR003676">
    <property type="entry name" value="SAUR_fam"/>
</dbReference>
<dbReference type="AlphaFoldDB" id="J3MPX0"/>
<evidence type="ECO:0000256" key="1">
    <source>
        <dbReference type="ARBA" id="ARBA00006974"/>
    </source>
</evidence>
<dbReference type="GeneID" id="121055131"/>
<reference evidence="2" key="1">
    <citation type="journal article" date="2013" name="Nat. Commun.">
        <title>Whole-genome sequencing of Oryza brachyantha reveals mechanisms underlying Oryza genome evolution.</title>
        <authorList>
            <person name="Chen J."/>
            <person name="Huang Q."/>
            <person name="Gao D."/>
            <person name="Wang J."/>
            <person name="Lang Y."/>
            <person name="Liu T."/>
            <person name="Li B."/>
            <person name="Bai Z."/>
            <person name="Luis Goicoechea J."/>
            <person name="Liang C."/>
            <person name="Chen C."/>
            <person name="Zhang W."/>
            <person name="Sun S."/>
            <person name="Liao Y."/>
            <person name="Zhang X."/>
            <person name="Yang L."/>
            <person name="Song C."/>
            <person name="Wang M."/>
            <person name="Shi J."/>
            <person name="Liu G."/>
            <person name="Liu J."/>
            <person name="Zhou H."/>
            <person name="Zhou W."/>
            <person name="Yu Q."/>
            <person name="An N."/>
            <person name="Chen Y."/>
            <person name="Cai Q."/>
            <person name="Wang B."/>
            <person name="Liu B."/>
            <person name="Min J."/>
            <person name="Huang Y."/>
            <person name="Wu H."/>
            <person name="Li Z."/>
            <person name="Zhang Y."/>
            <person name="Yin Y."/>
            <person name="Song W."/>
            <person name="Jiang J."/>
            <person name="Jackson S.A."/>
            <person name="Wing R.A."/>
            <person name="Wang J."/>
            <person name="Chen M."/>
        </authorList>
    </citation>
    <scope>NUCLEOTIDE SEQUENCE [LARGE SCALE GENOMIC DNA]</scope>
    <source>
        <strain evidence="2">cv. IRGC 101232</strain>
    </source>
</reference>
<dbReference type="HOGENOM" id="CLU_098106_3_0_1"/>
<protein>
    <submittedName>
        <fullName evidence="2">Uncharacterized protein</fullName>
    </submittedName>
</protein>
<organism evidence="2">
    <name type="scientific">Oryza brachyantha</name>
    <name type="common">malo sina</name>
    <dbReference type="NCBI Taxonomy" id="4533"/>
    <lineage>
        <taxon>Eukaryota</taxon>
        <taxon>Viridiplantae</taxon>
        <taxon>Streptophyta</taxon>
        <taxon>Embryophyta</taxon>
        <taxon>Tracheophyta</taxon>
        <taxon>Spermatophyta</taxon>
        <taxon>Magnoliopsida</taxon>
        <taxon>Liliopsida</taxon>
        <taxon>Poales</taxon>
        <taxon>Poaceae</taxon>
        <taxon>BOP clade</taxon>
        <taxon>Oryzoideae</taxon>
        <taxon>Oryzeae</taxon>
        <taxon>Oryzinae</taxon>
        <taxon>Oryza</taxon>
    </lineage>
</organism>
<reference evidence="2" key="2">
    <citation type="submission" date="2013-04" db="UniProtKB">
        <authorList>
            <consortium name="EnsemblPlants"/>
        </authorList>
    </citation>
    <scope>IDENTIFICATION</scope>
</reference>
<dbReference type="Gramene" id="OB08G11490.1">
    <property type="protein sequence ID" value="OB08G11490.1"/>
    <property type="gene ID" value="OB08G11490"/>
</dbReference>
<name>J3MPX0_ORYBR</name>